<dbReference type="AlphaFoldDB" id="A0A4R7JZT4"/>
<dbReference type="RefSeq" id="WP_133688051.1">
    <property type="nucleotide sequence ID" value="NZ_SOAY01000012.1"/>
</dbReference>
<accession>A0A4R7JZT4</accession>
<sequence length="81" mass="9600">MEETIEPSADFLKGFNHGYEISRHTPEMKETVLSAENLPEDYRMGFEGGELQYEKDRIREEFEQVEQENDLDESEDMGMEY</sequence>
<gene>
    <name evidence="1" type="ORF">CLV90_2778</name>
</gene>
<keyword evidence="2" id="KW-1185">Reference proteome</keyword>
<evidence type="ECO:0000313" key="1">
    <source>
        <dbReference type="EMBL" id="TDT43656.1"/>
    </source>
</evidence>
<comment type="caution">
    <text evidence="1">The sequence shown here is derived from an EMBL/GenBank/DDBJ whole genome shotgun (WGS) entry which is preliminary data.</text>
</comment>
<dbReference type="Proteomes" id="UP000294749">
    <property type="component" value="Unassembled WGS sequence"/>
</dbReference>
<dbReference type="EMBL" id="SOAY01000012">
    <property type="protein sequence ID" value="TDT43656.1"/>
    <property type="molecule type" value="Genomic_DNA"/>
</dbReference>
<dbReference type="OrthoDB" id="798537at2"/>
<proteinExistence type="predicted"/>
<reference evidence="1 2" key="1">
    <citation type="submission" date="2019-03" db="EMBL/GenBank/DDBJ databases">
        <title>Genomic Encyclopedia of Archaeal and Bacterial Type Strains, Phase II (KMG-II): from individual species to whole genera.</title>
        <authorList>
            <person name="Goeker M."/>
        </authorList>
    </citation>
    <scope>NUCLEOTIDE SEQUENCE [LARGE SCALE GENOMIC DNA]</scope>
    <source>
        <strain evidence="1 2">DSM 25233</strain>
    </source>
</reference>
<organism evidence="1 2">
    <name type="scientific">Maribacter spongiicola</name>
    <dbReference type="NCBI Taxonomy" id="1206753"/>
    <lineage>
        <taxon>Bacteria</taxon>
        <taxon>Pseudomonadati</taxon>
        <taxon>Bacteroidota</taxon>
        <taxon>Flavobacteriia</taxon>
        <taxon>Flavobacteriales</taxon>
        <taxon>Flavobacteriaceae</taxon>
        <taxon>Maribacter</taxon>
    </lineage>
</organism>
<protein>
    <submittedName>
        <fullName evidence="1">Uncharacterized protein</fullName>
    </submittedName>
</protein>
<evidence type="ECO:0000313" key="2">
    <source>
        <dbReference type="Proteomes" id="UP000294749"/>
    </source>
</evidence>
<name>A0A4R7JZT4_9FLAO</name>